<reference evidence="1 2" key="1">
    <citation type="submission" date="2020-01" db="EMBL/GenBank/DDBJ databases">
        <authorList>
            <person name="Gupta K D."/>
        </authorList>
    </citation>
    <scope>NUCLEOTIDE SEQUENCE [LARGE SCALE GENOMIC DNA]</scope>
</reference>
<proteinExistence type="predicted"/>
<dbReference type="PANTHER" id="PTHR14187:SF5">
    <property type="entry name" value="HEAT SHOCK 70 KDA PROTEIN 12A"/>
    <property type="match status" value="1"/>
</dbReference>
<evidence type="ECO:0000313" key="1">
    <source>
        <dbReference type="EMBL" id="CAA7260294.1"/>
    </source>
</evidence>
<sequence>MTIRSAYSGTQRKLVLAFDVGTTFSGISYSILDPGVIPQIWGVTRYPAQEQVGADSKIPSVIYYDRQGKVKAVGAEAIREGVEELAEDEGWIKAEWFKLHLRPKTKSATHISEKIPLLPPGKSAIGVFADFLRYLHKCARTYIEETHPNGVDLWESLARQTEFVLSHPNGWEGGQQYLMRRAAIMAGLVPDTHGGRARLSFVTEGEASLHFCIRSGLTTEAMKSGKGLLIVDAGGGTIDISAYKKKPGTNHTYEEIAAPQCHFQGSIFVTKNAEAYLVDLLQGSKFVDDLHVMVERFDKTTKLRFVNPEEPQFIKFGGVRDQDLRLNIRHGQLKLPGTEVAKFFKPSINCVIKSIEDQCNSSATDICSVFLVGGFATSNWLFNNLKATFAPQGLDISRPDRNTNKAVADGAVSFYIDHFVTARVAKFSYGINANDVYDPSNPEHTVRKNKLYISLDGTTRVDGGFEVILRKDTAVHETEEFRQSFKELVQHQTSLRVLSAEIRSFRGVRKDPRWIDEGEDSYHSLCRIEADVSNHQAPLKYSPESDTFYYEVHFDIILSLGLTEFKASIAWKENGVEKRSPARMVYDPEMEIPDNSV</sequence>
<dbReference type="PANTHER" id="PTHR14187">
    <property type="entry name" value="ALPHA KINASE/ELONGATION FACTOR 2 KINASE"/>
    <property type="match status" value="1"/>
</dbReference>
<protein>
    <recommendedName>
        <fullName evidence="3">Heat shock 70 kDa protein 12A</fullName>
    </recommendedName>
</protein>
<evidence type="ECO:0008006" key="3">
    <source>
        <dbReference type="Google" id="ProtNLM"/>
    </source>
</evidence>
<accession>A0A8S0W2X4</accession>
<dbReference type="AlphaFoldDB" id="A0A8S0W2X4"/>
<keyword evidence="2" id="KW-1185">Reference proteome</keyword>
<dbReference type="OrthoDB" id="2963168at2759"/>
<evidence type="ECO:0000313" key="2">
    <source>
        <dbReference type="Proteomes" id="UP000467700"/>
    </source>
</evidence>
<dbReference type="Proteomes" id="UP000467700">
    <property type="component" value="Unassembled WGS sequence"/>
</dbReference>
<dbReference type="InterPro" id="IPR043129">
    <property type="entry name" value="ATPase_NBD"/>
</dbReference>
<gene>
    <name evidence="1" type="ORF">AAE3_LOCUS2657</name>
</gene>
<dbReference type="Gene3D" id="3.30.420.40">
    <property type="match status" value="1"/>
</dbReference>
<organism evidence="1 2">
    <name type="scientific">Cyclocybe aegerita</name>
    <name type="common">Black poplar mushroom</name>
    <name type="synonym">Agrocybe aegerita</name>
    <dbReference type="NCBI Taxonomy" id="1973307"/>
    <lineage>
        <taxon>Eukaryota</taxon>
        <taxon>Fungi</taxon>
        <taxon>Dikarya</taxon>
        <taxon>Basidiomycota</taxon>
        <taxon>Agaricomycotina</taxon>
        <taxon>Agaricomycetes</taxon>
        <taxon>Agaricomycetidae</taxon>
        <taxon>Agaricales</taxon>
        <taxon>Agaricineae</taxon>
        <taxon>Bolbitiaceae</taxon>
        <taxon>Cyclocybe</taxon>
    </lineage>
</organism>
<name>A0A8S0W2X4_CYCAE</name>
<dbReference type="EMBL" id="CACVBS010000029">
    <property type="protein sequence ID" value="CAA7260294.1"/>
    <property type="molecule type" value="Genomic_DNA"/>
</dbReference>
<comment type="caution">
    <text evidence="1">The sequence shown here is derived from an EMBL/GenBank/DDBJ whole genome shotgun (WGS) entry which is preliminary data.</text>
</comment>
<dbReference type="SUPFAM" id="SSF53067">
    <property type="entry name" value="Actin-like ATPase domain"/>
    <property type="match status" value="2"/>
</dbReference>
<dbReference type="CDD" id="cd10170">
    <property type="entry name" value="ASKHA_NBD_HSP70"/>
    <property type="match status" value="1"/>
</dbReference>